<dbReference type="HOGENOM" id="CLU_010579_1_1_1"/>
<dbReference type="PANTHER" id="PTHR12790">
    <property type="entry name" value="TRANSCRIPTION INITIATION FACTOR IA RRN3"/>
    <property type="match status" value="1"/>
</dbReference>
<feature type="region of interest" description="Disordered" evidence="2">
    <location>
        <begin position="263"/>
        <end position="315"/>
    </location>
</feature>
<organism evidence="3 4">
    <name type="scientific">Cladophialophora carrionii CBS 160.54</name>
    <dbReference type="NCBI Taxonomy" id="1279043"/>
    <lineage>
        <taxon>Eukaryota</taxon>
        <taxon>Fungi</taxon>
        <taxon>Dikarya</taxon>
        <taxon>Ascomycota</taxon>
        <taxon>Pezizomycotina</taxon>
        <taxon>Eurotiomycetes</taxon>
        <taxon>Chaetothyriomycetidae</taxon>
        <taxon>Chaetothyriales</taxon>
        <taxon>Herpotrichiellaceae</taxon>
        <taxon>Cladophialophora</taxon>
    </lineage>
</organism>
<feature type="compositionally biased region" description="Acidic residues" evidence="2">
    <location>
        <begin position="294"/>
        <end position="313"/>
    </location>
</feature>
<dbReference type="OrthoDB" id="26970at2759"/>
<name>V9D3R7_9EURO</name>
<dbReference type="Pfam" id="PF05327">
    <property type="entry name" value="RRN3"/>
    <property type="match status" value="1"/>
</dbReference>
<dbReference type="PANTHER" id="PTHR12790:SF0">
    <property type="entry name" value="RNA POLYMERASE I-SPECIFIC TRANSCRIPTION INITIATION FACTOR RRN3-RELATED"/>
    <property type="match status" value="1"/>
</dbReference>
<comment type="similarity">
    <text evidence="1">Belongs to the RRN3 family.</text>
</comment>
<evidence type="ECO:0000313" key="4">
    <source>
        <dbReference type="Proteomes" id="UP000030678"/>
    </source>
</evidence>
<accession>V9D3R7</accession>
<dbReference type="GO" id="GO:0001042">
    <property type="term" value="F:RNA polymerase I core binding"/>
    <property type="evidence" value="ECO:0007669"/>
    <property type="project" value="TreeGrafter"/>
</dbReference>
<dbReference type="GO" id="GO:0006361">
    <property type="term" value="P:transcription initiation at RNA polymerase I promoter"/>
    <property type="evidence" value="ECO:0007669"/>
    <property type="project" value="InterPro"/>
</dbReference>
<dbReference type="VEuPathDB" id="FungiDB:G647_07256"/>
<gene>
    <name evidence="3" type="ORF">G647_07256</name>
</gene>
<dbReference type="EMBL" id="KB822707">
    <property type="protein sequence ID" value="ETI20913.1"/>
    <property type="molecule type" value="Genomic_DNA"/>
</dbReference>
<dbReference type="RefSeq" id="XP_008729794.1">
    <property type="nucleotide sequence ID" value="XM_008731572.1"/>
</dbReference>
<feature type="compositionally biased region" description="Polar residues" evidence="2">
    <location>
        <begin position="272"/>
        <end position="286"/>
    </location>
</feature>
<feature type="compositionally biased region" description="Acidic residues" evidence="2">
    <location>
        <begin position="622"/>
        <end position="653"/>
    </location>
</feature>
<protein>
    <recommendedName>
        <fullName evidence="5">RNA polymerase I-specific transcription initiation factor RRN3</fullName>
    </recommendedName>
</protein>
<dbReference type="GeneID" id="19985749"/>
<evidence type="ECO:0008006" key="5">
    <source>
        <dbReference type="Google" id="ProtNLM"/>
    </source>
</evidence>
<dbReference type="InterPro" id="IPR007991">
    <property type="entry name" value="RNA_pol_I_trans_ini_fac_RRN3"/>
</dbReference>
<sequence length="659" mass="75492">MTRRTTLKRSLDESNAMDIPSSPSKRSRVTFDSDVEIVSADDDEDLDPLVVREQVRRAIERHRLREDEAYERIKSYFSTSPDKLNAPSTKKLRLHLQALLANVTSLDKDCSGLVNAILYSEWIGREEQYYALFVRFLNNLAAAQRGYQSKIMSVLVDLLGPQKTRRIQRAAPVRQPKIHRRVLRAIQHIADNVPSSPAALADRIAARLEFDFQKGEERMTYIRNFMEMINHVPELTSEILNLVLRELIKLDVAVQVDLDEEEEDAEDDLLSHMSSSQTLVPGSSQDMLKGGLDEQSDDASTTDESDIEEDESVDAATARRRKLKEDIKQVDLIMDILFQYYAKLTASTTLQTRDSTIEQIVSQFHTQILPTYRARHPQFLVFHFAQADPIIVDRFVTSCVAVLVDKKQPHHLRHSAAAYFSGFVGRGAHVSPQVVQDCLELLCDHLTILRKSYEPGCRGPDLKRYGDFYAAFQAILYIFCFRWRDIASSSSDDESDFEVEEEEIETFHFPESLREALRAAMYSPLNPLRVCTPVIVEQFAKLTHALQLFYIYPKLEENRHVRITTHWRDMSDLTISNPDRDLSWVGDNGILEGYFPYDPYHLPISKHWIEGDYVAWKGIPGEEAEDTESEDEGMDVAGSDDDDVENDDDEDFGQEFHGE</sequence>
<dbReference type="GO" id="GO:0001181">
    <property type="term" value="F:RNA polymerase I general transcription initiation factor activity"/>
    <property type="evidence" value="ECO:0007669"/>
    <property type="project" value="InterPro"/>
</dbReference>
<evidence type="ECO:0000256" key="2">
    <source>
        <dbReference type="SAM" id="MobiDB-lite"/>
    </source>
</evidence>
<feature type="region of interest" description="Disordered" evidence="2">
    <location>
        <begin position="619"/>
        <end position="659"/>
    </location>
</feature>
<dbReference type="GO" id="GO:0005634">
    <property type="term" value="C:nucleus"/>
    <property type="evidence" value="ECO:0007669"/>
    <property type="project" value="TreeGrafter"/>
</dbReference>
<reference evidence="3 4" key="1">
    <citation type="submission" date="2013-03" db="EMBL/GenBank/DDBJ databases">
        <title>The Genome Sequence of Cladophialophora carrionii CBS 160.54.</title>
        <authorList>
            <consortium name="The Broad Institute Genomics Platform"/>
            <person name="Cuomo C."/>
            <person name="de Hoog S."/>
            <person name="Gorbushina A."/>
            <person name="Walker B."/>
            <person name="Young S.K."/>
            <person name="Zeng Q."/>
            <person name="Gargeya S."/>
            <person name="Fitzgerald M."/>
            <person name="Haas B."/>
            <person name="Abouelleil A."/>
            <person name="Allen A.W."/>
            <person name="Alvarado L."/>
            <person name="Arachchi H.M."/>
            <person name="Berlin A.M."/>
            <person name="Chapman S.B."/>
            <person name="Gainer-Dewar J."/>
            <person name="Goldberg J."/>
            <person name="Griggs A."/>
            <person name="Gujja S."/>
            <person name="Hansen M."/>
            <person name="Howarth C."/>
            <person name="Imamovic A."/>
            <person name="Ireland A."/>
            <person name="Larimer J."/>
            <person name="McCowan C."/>
            <person name="Murphy C."/>
            <person name="Pearson M."/>
            <person name="Poon T.W."/>
            <person name="Priest M."/>
            <person name="Roberts A."/>
            <person name="Saif S."/>
            <person name="Shea T."/>
            <person name="Sisk P."/>
            <person name="Sykes S."/>
            <person name="Wortman J."/>
            <person name="Nusbaum C."/>
            <person name="Birren B."/>
        </authorList>
    </citation>
    <scope>NUCLEOTIDE SEQUENCE [LARGE SCALE GENOMIC DNA]</scope>
    <source>
        <strain evidence="3 4">CBS 160.54</strain>
    </source>
</reference>
<evidence type="ECO:0000313" key="3">
    <source>
        <dbReference type="EMBL" id="ETI20913.1"/>
    </source>
</evidence>
<dbReference type="Proteomes" id="UP000030678">
    <property type="component" value="Unassembled WGS sequence"/>
</dbReference>
<proteinExistence type="inferred from homology"/>
<evidence type="ECO:0000256" key="1">
    <source>
        <dbReference type="ARBA" id="ARBA00010098"/>
    </source>
</evidence>
<feature type="region of interest" description="Disordered" evidence="2">
    <location>
        <begin position="1"/>
        <end position="27"/>
    </location>
</feature>
<dbReference type="AlphaFoldDB" id="V9D3R7"/>